<name>A0A7W6V6G8_RHIET</name>
<dbReference type="Gene3D" id="3.90.1530.30">
    <property type="match status" value="1"/>
</dbReference>
<accession>A0A7W6V6G8</accession>
<dbReference type="InterPro" id="IPR036086">
    <property type="entry name" value="ParB/Sulfiredoxin_sf"/>
</dbReference>
<dbReference type="EMBL" id="JACIHU010000001">
    <property type="protein sequence ID" value="MBB4478443.1"/>
    <property type="molecule type" value="Genomic_DNA"/>
</dbReference>
<reference evidence="3 4" key="1">
    <citation type="submission" date="2020-08" db="EMBL/GenBank/DDBJ databases">
        <title>Genomic Encyclopedia of Type Strains, Phase IV (KMG-V): Genome sequencing to study the core and pangenomes of soil and plant-associated prokaryotes.</title>
        <authorList>
            <person name="Whitman W."/>
        </authorList>
    </citation>
    <scope>NUCLEOTIDE SEQUENCE [LARGE SCALE GENOMIC DNA]</scope>
    <source>
        <strain evidence="1 4">SEMIA 471</strain>
        <strain evidence="2 3">SEMIA 489</strain>
    </source>
</reference>
<organism evidence="1 4">
    <name type="scientific">Rhizobium etli</name>
    <dbReference type="NCBI Taxonomy" id="29449"/>
    <lineage>
        <taxon>Bacteria</taxon>
        <taxon>Pseudomonadati</taxon>
        <taxon>Pseudomonadota</taxon>
        <taxon>Alphaproteobacteria</taxon>
        <taxon>Hyphomicrobiales</taxon>
        <taxon>Rhizobiaceae</taxon>
        <taxon>Rhizobium/Agrobacterium group</taxon>
        <taxon>Rhizobium</taxon>
    </lineage>
</organism>
<evidence type="ECO:0000313" key="1">
    <source>
        <dbReference type="EMBL" id="MBB4478443.1"/>
    </source>
</evidence>
<dbReference type="Proteomes" id="UP000557344">
    <property type="component" value="Unassembled WGS sequence"/>
</dbReference>
<comment type="caution">
    <text evidence="1">The sequence shown here is derived from an EMBL/GenBank/DDBJ whole genome shotgun (WGS) entry which is preliminary data.</text>
</comment>
<proteinExistence type="predicted"/>
<dbReference type="Proteomes" id="UP000523431">
    <property type="component" value="Unassembled WGS sequence"/>
</dbReference>
<gene>
    <name evidence="1" type="ORF">GGE46_000984</name>
    <name evidence="2" type="ORF">GGE57_000984</name>
</gene>
<dbReference type="CDD" id="cd16387">
    <property type="entry name" value="ParB_N_Srx"/>
    <property type="match status" value="1"/>
</dbReference>
<sequence>MTENKAKGWRNFIKVHPAADLFPTMSEPELRELGENIKRNGLRLPICMWRPDKDSLYELVDGRNRLTAMELVGLRVLDGKHFNDRFFNPFQINWYSGDELDPWEFVVSANIHRRHLSQAQKRDLVAKLLKATPEKSNRRIAATVGVDHKTVGAVRQEREASGDIPHVFTITDTTGRQQPVGRKVRITAEHRTPPESPRRVRLVVTTETISIKAPPYLKDDPAMEPGEAVKIREERKQQAAPAPLKLVSGPITPIEQGAMHLRQFVLEIARAIPAESWPALIAELRDGLADIEQALQQRARERASTGADHDDG</sequence>
<evidence type="ECO:0000313" key="2">
    <source>
        <dbReference type="EMBL" id="MBB4534275.1"/>
    </source>
</evidence>
<dbReference type="RefSeq" id="WP_183838379.1">
    <property type="nucleotide sequence ID" value="NZ_JACIHU010000001.1"/>
</dbReference>
<protein>
    <recommendedName>
        <fullName evidence="5">ParB/Sulfiredoxin domain-containing protein</fullName>
    </recommendedName>
</protein>
<evidence type="ECO:0000313" key="3">
    <source>
        <dbReference type="Proteomes" id="UP000523431"/>
    </source>
</evidence>
<evidence type="ECO:0000313" key="4">
    <source>
        <dbReference type="Proteomes" id="UP000557344"/>
    </source>
</evidence>
<dbReference type="AlphaFoldDB" id="A0A7W6V6G8"/>
<evidence type="ECO:0008006" key="5">
    <source>
        <dbReference type="Google" id="ProtNLM"/>
    </source>
</evidence>
<dbReference type="EMBL" id="JACIID010000001">
    <property type="protein sequence ID" value="MBB4534275.1"/>
    <property type="molecule type" value="Genomic_DNA"/>
</dbReference>
<dbReference type="SUPFAM" id="SSF110849">
    <property type="entry name" value="ParB/Sulfiredoxin"/>
    <property type="match status" value="1"/>
</dbReference>